<comment type="similarity">
    <text evidence="10 11">Belongs to the TonB-dependent receptor family.</text>
</comment>
<evidence type="ECO:0000256" key="7">
    <source>
        <dbReference type="ARBA" id="ARBA00023136"/>
    </source>
</evidence>
<dbReference type="SUPFAM" id="SSF49464">
    <property type="entry name" value="Carboxypeptidase regulatory domain-like"/>
    <property type="match status" value="1"/>
</dbReference>
<feature type="domain" description="TonB-dependent receptor plug" evidence="13">
    <location>
        <begin position="141"/>
        <end position="219"/>
    </location>
</feature>
<dbReference type="EMBL" id="JAUJEB010000004">
    <property type="protein sequence ID" value="MDN5214333.1"/>
    <property type="molecule type" value="Genomic_DNA"/>
</dbReference>
<evidence type="ECO:0000256" key="2">
    <source>
        <dbReference type="ARBA" id="ARBA00022448"/>
    </source>
</evidence>
<evidence type="ECO:0000313" key="14">
    <source>
        <dbReference type="EMBL" id="MDN5214333.1"/>
    </source>
</evidence>
<evidence type="ECO:0000256" key="10">
    <source>
        <dbReference type="PROSITE-ProRule" id="PRU01360"/>
    </source>
</evidence>
<evidence type="ECO:0000256" key="8">
    <source>
        <dbReference type="ARBA" id="ARBA00023170"/>
    </source>
</evidence>
<proteinExistence type="inferred from homology"/>
<protein>
    <submittedName>
        <fullName evidence="14">TonB-dependent receptor</fullName>
    </submittedName>
</protein>
<keyword evidence="4 10" id="KW-0812">Transmembrane</keyword>
<dbReference type="Gene3D" id="2.60.40.1120">
    <property type="entry name" value="Carboxypeptidase-like, regulatory domain"/>
    <property type="match status" value="1"/>
</dbReference>
<keyword evidence="15" id="KW-1185">Reference proteome</keyword>
<sequence length="784" mass="89170">MQNFFRATLLGICLLSAFQELYAQKFTISGYIKDKNTGEVLIGANIYNKENYQGTTSNNYGFYSLTLPADSMKLMFSYVGYQSVEVTLNLDKDTEINIGLEDVVALDEIVISGREEIQEVTQMSKINVPIAQIKAMPALLGEVDVLKVLQLLPGIQSGTEGSSGLYVRGGGPDQNLILLDGVPIYNASHLFGFFSVFNADAINNVDLIKGGFPARYGGRLSSVIDITMKEGNHEKLRGEGAIGLISSKLTLEGPINERTTFLFSGRRTYIDLLARPLIKAATEGDEVAGYYFYDLNAKINHKFSNRDRVYLSGYFGNDDAYSRYKENYDTGVEKVFYEDEFGLDWGNIIAAMRWNHVFNPKFFSNLTLTYSRYRFDIFENYKEERTTPNGVDNEDESISYFSGIRDFAAKMDFEFIPNPNHYIRFGINGINHTFNPGILSYKSTLESDTTLGSFKTSANEFAAYLEDDIKVTDHLKVNAGIHISAFDVEDELYTSFQPRLAVRYLLSNGLSIKGSYAQMTQFIHLLTNGGIGLPTDLWLPSTRKVAPQESHQFAFGLAKTIKKQYEISVEAYYKEMDGLIEYKEGASFLNIDEDWQEKVETGRGESYGAELFVQKKTGKFTGWVGYTLSWSNRQFDNLNFGRSFPYKYDRRHDISITGVYKVNDRIDISGAWVYGTGNSITLPISKYNGFRYEGNFWFRGGNPITYHGERNGYRMRSYHRLDFSISFSKQKKWGTRKWTIGTYNTYSTRNPFFIDIGYHKNGGKKFIQYSLFPIIPSISYSFKF</sequence>
<evidence type="ECO:0000259" key="13">
    <source>
        <dbReference type="Pfam" id="PF07715"/>
    </source>
</evidence>
<accession>A0ABT8L9A5</accession>
<evidence type="ECO:0000259" key="12">
    <source>
        <dbReference type="Pfam" id="PF00593"/>
    </source>
</evidence>
<keyword evidence="8 14" id="KW-0675">Receptor</keyword>
<dbReference type="Pfam" id="PF07715">
    <property type="entry name" value="Plug"/>
    <property type="match status" value="1"/>
</dbReference>
<organism evidence="14 15">
    <name type="scientific">Agaribacillus aureus</name>
    <dbReference type="NCBI Taxonomy" id="3051825"/>
    <lineage>
        <taxon>Bacteria</taxon>
        <taxon>Pseudomonadati</taxon>
        <taxon>Bacteroidota</taxon>
        <taxon>Cytophagia</taxon>
        <taxon>Cytophagales</taxon>
        <taxon>Splendidivirgaceae</taxon>
        <taxon>Agaribacillus</taxon>
    </lineage>
</organism>
<comment type="caution">
    <text evidence="14">The sequence shown here is derived from an EMBL/GenBank/DDBJ whole genome shotgun (WGS) entry which is preliminary data.</text>
</comment>
<dbReference type="Pfam" id="PF13715">
    <property type="entry name" value="CarbopepD_reg_2"/>
    <property type="match status" value="1"/>
</dbReference>
<dbReference type="SUPFAM" id="SSF56935">
    <property type="entry name" value="Porins"/>
    <property type="match status" value="1"/>
</dbReference>
<dbReference type="PANTHER" id="PTHR30069:SF29">
    <property type="entry name" value="HEMOGLOBIN AND HEMOGLOBIN-HAPTOGLOBIN-BINDING PROTEIN 1-RELATED"/>
    <property type="match status" value="1"/>
</dbReference>
<evidence type="ECO:0000256" key="1">
    <source>
        <dbReference type="ARBA" id="ARBA00004571"/>
    </source>
</evidence>
<keyword evidence="3 10" id="KW-1134">Transmembrane beta strand</keyword>
<evidence type="ECO:0000256" key="3">
    <source>
        <dbReference type="ARBA" id="ARBA00022452"/>
    </source>
</evidence>
<dbReference type="RefSeq" id="WP_346759667.1">
    <property type="nucleotide sequence ID" value="NZ_JAUJEB010000004.1"/>
</dbReference>
<dbReference type="InterPro" id="IPR008969">
    <property type="entry name" value="CarboxyPept-like_regulatory"/>
</dbReference>
<evidence type="ECO:0000256" key="4">
    <source>
        <dbReference type="ARBA" id="ARBA00022692"/>
    </source>
</evidence>
<evidence type="ECO:0000256" key="5">
    <source>
        <dbReference type="ARBA" id="ARBA00022729"/>
    </source>
</evidence>
<dbReference type="InterPro" id="IPR039426">
    <property type="entry name" value="TonB-dep_rcpt-like"/>
</dbReference>
<evidence type="ECO:0000256" key="6">
    <source>
        <dbReference type="ARBA" id="ARBA00023077"/>
    </source>
</evidence>
<keyword evidence="5" id="KW-0732">Signal</keyword>
<keyword evidence="2 10" id="KW-0813">Transport</keyword>
<dbReference type="Proteomes" id="UP001172083">
    <property type="component" value="Unassembled WGS sequence"/>
</dbReference>
<keyword evidence="9 10" id="KW-0998">Cell outer membrane</keyword>
<evidence type="ECO:0000256" key="9">
    <source>
        <dbReference type="ARBA" id="ARBA00023237"/>
    </source>
</evidence>
<dbReference type="PROSITE" id="PS52016">
    <property type="entry name" value="TONB_DEPENDENT_REC_3"/>
    <property type="match status" value="1"/>
</dbReference>
<reference evidence="14" key="1">
    <citation type="submission" date="2023-06" db="EMBL/GenBank/DDBJ databases">
        <title>Genomic of Agaribacillus aureum.</title>
        <authorList>
            <person name="Wang G."/>
        </authorList>
    </citation>
    <scope>NUCLEOTIDE SEQUENCE</scope>
    <source>
        <strain evidence="14">BMA12</strain>
    </source>
</reference>
<dbReference type="Gene3D" id="2.170.130.10">
    <property type="entry name" value="TonB-dependent receptor, plug domain"/>
    <property type="match status" value="1"/>
</dbReference>
<feature type="domain" description="TonB-dependent receptor-like beta-barrel" evidence="12">
    <location>
        <begin position="289"/>
        <end position="741"/>
    </location>
</feature>
<evidence type="ECO:0000313" key="15">
    <source>
        <dbReference type="Proteomes" id="UP001172083"/>
    </source>
</evidence>
<comment type="subcellular location">
    <subcellularLocation>
        <location evidence="1 10">Cell outer membrane</location>
        <topology evidence="1 10">Multi-pass membrane protein</topology>
    </subcellularLocation>
</comment>
<keyword evidence="7 10" id="KW-0472">Membrane</keyword>
<dbReference type="InterPro" id="IPR037066">
    <property type="entry name" value="Plug_dom_sf"/>
</dbReference>
<dbReference type="InterPro" id="IPR000531">
    <property type="entry name" value="Beta-barrel_TonB"/>
</dbReference>
<dbReference type="Pfam" id="PF00593">
    <property type="entry name" value="TonB_dep_Rec_b-barrel"/>
    <property type="match status" value="1"/>
</dbReference>
<dbReference type="Gene3D" id="2.40.170.20">
    <property type="entry name" value="TonB-dependent receptor, beta-barrel domain"/>
    <property type="match status" value="1"/>
</dbReference>
<dbReference type="InterPro" id="IPR012910">
    <property type="entry name" value="Plug_dom"/>
</dbReference>
<keyword evidence="6 11" id="KW-0798">TonB box</keyword>
<name>A0ABT8L9A5_9BACT</name>
<gene>
    <name evidence="14" type="ORF">QQ020_19800</name>
</gene>
<evidence type="ECO:0000256" key="11">
    <source>
        <dbReference type="RuleBase" id="RU003357"/>
    </source>
</evidence>
<dbReference type="InterPro" id="IPR036942">
    <property type="entry name" value="Beta-barrel_TonB_sf"/>
</dbReference>
<dbReference type="PANTHER" id="PTHR30069">
    <property type="entry name" value="TONB-DEPENDENT OUTER MEMBRANE RECEPTOR"/>
    <property type="match status" value="1"/>
</dbReference>